<keyword evidence="2" id="KW-1185">Reference proteome</keyword>
<dbReference type="Proteomes" id="UP000028481">
    <property type="component" value="Chromosome"/>
</dbReference>
<name>A0A075WZQ0_9BACT</name>
<dbReference type="HOGENOM" id="CLU_2686593_0_0_0"/>
<dbReference type="EMBL" id="CP008796">
    <property type="protein sequence ID" value="AIH04152.1"/>
    <property type="molecule type" value="Genomic_DNA"/>
</dbReference>
<gene>
    <name evidence="1" type="ORF">HL41_04910</name>
</gene>
<protein>
    <submittedName>
        <fullName evidence="1">Uncharacterized protein</fullName>
    </submittedName>
</protein>
<organism evidence="1 2">
    <name type="scientific">Thermodesulfobacterium commune DSM 2178</name>
    <dbReference type="NCBI Taxonomy" id="289377"/>
    <lineage>
        <taxon>Bacteria</taxon>
        <taxon>Pseudomonadati</taxon>
        <taxon>Thermodesulfobacteriota</taxon>
        <taxon>Thermodesulfobacteria</taxon>
        <taxon>Thermodesulfobacteriales</taxon>
        <taxon>Thermodesulfobacteriaceae</taxon>
        <taxon>Thermodesulfobacterium</taxon>
    </lineage>
</organism>
<dbReference type="KEGG" id="tcm:HL41_04910"/>
<dbReference type="RefSeq" id="WP_028840853.1">
    <property type="nucleotide sequence ID" value="NZ_CP008796.1"/>
</dbReference>
<dbReference type="STRING" id="289377.HL41_04910"/>
<reference evidence="1 2" key="1">
    <citation type="journal article" date="2015" name="Genome Announc.">
        <title>Genome Sequence of a Sulfate-Reducing Thermophilic Bacterium, Thermodesulfobacterium commune DSM 2178T (Phylum Thermodesulfobacteria).</title>
        <authorList>
            <person name="Bhatnagar S."/>
            <person name="Badger J.H."/>
            <person name="Madupu R."/>
            <person name="Khouri H.M."/>
            <person name="O'Connor E.M."/>
            <person name="Robb F.T."/>
            <person name="Ward N.L."/>
            <person name="Eisen J.A."/>
        </authorList>
    </citation>
    <scope>NUCLEOTIDE SEQUENCE [LARGE SCALE GENOMIC DNA]</scope>
    <source>
        <strain evidence="1 2">DSM 2178</strain>
    </source>
</reference>
<sequence length="74" mass="8425">MNKKIVSKIALLSISSLVFTFSLIGEVKGVEIFVEYLFQGRDKGFSSNRELIEDAIKKCIPNAFLMKSYFRPSM</sequence>
<evidence type="ECO:0000313" key="1">
    <source>
        <dbReference type="EMBL" id="AIH04152.1"/>
    </source>
</evidence>
<accession>A0A075WZQ0</accession>
<dbReference type="AlphaFoldDB" id="A0A075WZQ0"/>
<dbReference type="PaxDb" id="289377-HL41_04910"/>
<evidence type="ECO:0000313" key="2">
    <source>
        <dbReference type="Proteomes" id="UP000028481"/>
    </source>
</evidence>
<proteinExistence type="predicted"/>